<proteinExistence type="predicted"/>
<comment type="caution">
    <text evidence="2">The sequence shown here is derived from an EMBL/GenBank/DDBJ whole genome shotgun (WGS) entry which is preliminary data.</text>
</comment>
<organism evidence="2">
    <name type="scientific">marine sediment metagenome</name>
    <dbReference type="NCBI Taxonomy" id="412755"/>
    <lineage>
        <taxon>unclassified sequences</taxon>
        <taxon>metagenomes</taxon>
        <taxon>ecological metagenomes</taxon>
    </lineage>
</organism>
<protein>
    <recommendedName>
        <fullName evidence="1">HTH merR-type domain-containing protein</fullName>
    </recommendedName>
</protein>
<evidence type="ECO:0000259" key="1">
    <source>
        <dbReference type="Pfam" id="PF13411"/>
    </source>
</evidence>
<dbReference type="InterPro" id="IPR009061">
    <property type="entry name" value="DNA-bd_dom_put_sf"/>
</dbReference>
<dbReference type="InterPro" id="IPR000551">
    <property type="entry name" value="MerR-type_HTH_dom"/>
</dbReference>
<accession>X1QJR9</accession>
<name>X1QJR9_9ZZZZ</name>
<feature type="domain" description="HTH merR-type" evidence="1">
    <location>
        <begin position="14"/>
        <end position="85"/>
    </location>
</feature>
<dbReference type="GO" id="GO:0006355">
    <property type="term" value="P:regulation of DNA-templated transcription"/>
    <property type="evidence" value="ECO:0007669"/>
    <property type="project" value="InterPro"/>
</dbReference>
<dbReference type="GO" id="GO:0003677">
    <property type="term" value="F:DNA binding"/>
    <property type="evidence" value="ECO:0007669"/>
    <property type="project" value="InterPro"/>
</dbReference>
<dbReference type="CDD" id="cd00592">
    <property type="entry name" value="HTH_MerR-like"/>
    <property type="match status" value="1"/>
</dbReference>
<gene>
    <name evidence="2" type="ORF">S12H4_09016</name>
</gene>
<evidence type="ECO:0000313" key="2">
    <source>
        <dbReference type="EMBL" id="GAI68742.1"/>
    </source>
</evidence>
<feature type="non-terminal residue" evidence="2">
    <location>
        <position position="90"/>
    </location>
</feature>
<dbReference type="SUPFAM" id="SSF46955">
    <property type="entry name" value="Putative DNA-binding domain"/>
    <property type="match status" value="1"/>
</dbReference>
<sequence>MDQTAIAKTEGLVTTSELLRESGISPRDLKNWGHRGLLPPCSGYQFKHGRGCRWYYPAWAVERARDIKRLKAEGYSGQQIHEAVRREELE</sequence>
<dbReference type="Pfam" id="PF13411">
    <property type="entry name" value="MerR_1"/>
    <property type="match status" value="1"/>
</dbReference>
<dbReference type="EMBL" id="BARW01003579">
    <property type="protein sequence ID" value="GAI68742.1"/>
    <property type="molecule type" value="Genomic_DNA"/>
</dbReference>
<dbReference type="AlphaFoldDB" id="X1QJR9"/>
<reference evidence="2" key="1">
    <citation type="journal article" date="2014" name="Front. Microbiol.">
        <title>High frequency of phylogenetically diverse reductive dehalogenase-homologous genes in deep subseafloor sedimentary metagenomes.</title>
        <authorList>
            <person name="Kawai M."/>
            <person name="Futagami T."/>
            <person name="Toyoda A."/>
            <person name="Takaki Y."/>
            <person name="Nishi S."/>
            <person name="Hori S."/>
            <person name="Arai W."/>
            <person name="Tsubouchi T."/>
            <person name="Morono Y."/>
            <person name="Uchiyama I."/>
            <person name="Ito T."/>
            <person name="Fujiyama A."/>
            <person name="Inagaki F."/>
            <person name="Takami H."/>
        </authorList>
    </citation>
    <scope>NUCLEOTIDE SEQUENCE</scope>
    <source>
        <strain evidence="2">Expedition CK06-06</strain>
    </source>
</reference>
<dbReference type="Gene3D" id="1.10.1660.10">
    <property type="match status" value="1"/>
</dbReference>